<protein>
    <submittedName>
        <fullName evidence="2">Uncharacterized protein</fullName>
    </submittedName>
</protein>
<evidence type="ECO:0000256" key="1">
    <source>
        <dbReference type="SAM" id="MobiDB-lite"/>
    </source>
</evidence>
<dbReference type="PANTHER" id="PTHR14187:SF5">
    <property type="entry name" value="HEAT SHOCK 70 KDA PROTEIN 12A"/>
    <property type="match status" value="1"/>
</dbReference>
<dbReference type="PANTHER" id="PTHR14187">
    <property type="entry name" value="ALPHA KINASE/ELONGATION FACTOR 2 KINASE"/>
    <property type="match status" value="1"/>
</dbReference>
<comment type="caution">
    <text evidence="2">The sequence shown here is derived from an EMBL/GenBank/DDBJ whole genome shotgun (WGS) entry which is preliminary data.</text>
</comment>
<dbReference type="SUPFAM" id="SSF53067">
    <property type="entry name" value="Actin-like ATPase domain"/>
    <property type="match status" value="2"/>
</dbReference>
<evidence type="ECO:0000313" key="2">
    <source>
        <dbReference type="EMBL" id="KAF5350136.1"/>
    </source>
</evidence>
<evidence type="ECO:0000313" key="3">
    <source>
        <dbReference type="Proteomes" id="UP000559027"/>
    </source>
</evidence>
<dbReference type="InterPro" id="IPR043129">
    <property type="entry name" value="ATPase_NBD"/>
</dbReference>
<dbReference type="OrthoDB" id="2963168at2759"/>
<dbReference type="Proteomes" id="UP000559027">
    <property type="component" value="Unassembled WGS sequence"/>
</dbReference>
<dbReference type="EMBL" id="JAACJO010000015">
    <property type="protein sequence ID" value="KAF5350136.1"/>
    <property type="molecule type" value="Genomic_DNA"/>
</dbReference>
<name>A0A8H5CY26_9AGAR</name>
<dbReference type="AlphaFoldDB" id="A0A8H5CY26"/>
<sequence>MPRTLRRRGQQTNKNATERQRLQPYEGNEPKLLVAIDIGTTFSAASFCLLKPRASPSLEDVQNWPGQFQSDTKIPSVIYYDHDGKPQIWGAQTLNDDYITQAEENKWTKVEWFKLALRPTTGSSEESFSFTIPRLGYDLPTLPILLPIEKVYTDFLRLIFGHTKEYFCKHHASGREIWEKCFPTMEFVLSLPCGWEIKQQFQIRSAAIAAGFIDVPSNGSSSEQEGMRRIRFVSEAEAAMIYAAQSGRIDPWLRTGEDIILCDVGGGTIDITAYTVKNEDPLQFREKMASQCIVAGAVVVNQEARRYFSDRLRGSPWDTPQKIEYLLTSFENGIKRTLNNVSSELGVGRTQGWENIPEAGIRNGRFYIPGAKAASFFEPPLNAIKTGIKRVIEAERSIKKIVIVGGLMNNSYAFQQLEVWGHSQNITLSKPDGHMAKCVSHGALLWFLLKPVTSHVARFHYGTNIALPLAECEGELSGRNVSLRADGVQVVQGIWHTIVAMESHLGTDTPVVSEYYRIMSEEEIQRSSNYHEKIYICRSKNRPHFTTVAKSDGNLETPRDNVEQCCSVVVDLKSIFDDAPFIENTRGGERYKVLDFGICIVFDGMNLKAYTKWSSKKRTKRGEAIILPASA</sequence>
<reference evidence="2 3" key="1">
    <citation type="journal article" date="2020" name="ISME J.">
        <title>Uncovering the hidden diversity of litter-decomposition mechanisms in mushroom-forming fungi.</title>
        <authorList>
            <person name="Floudas D."/>
            <person name="Bentzer J."/>
            <person name="Ahren D."/>
            <person name="Johansson T."/>
            <person name="Persson P."/>
            <person name="Tunlid A."/>
        </authorList>
    </citation>
    <scope>NUCLEOTIDE SEQUENCE [LARGE SCALE GENOMIC DNA]</scope>
    <source>
        <strain evidence="2 3">CBS 146.42</strain>
    </source>
</reference>
<dbReference type="Gene3D" id="3.30.420.40">
    <property type="match status" value="1"/>
</dbReference>
<proteinExistence type="predicted"/>
<feature type="region of interest" description="Disordered" evidence="1">
    <location>
        <begin position="1"/>
        <end position="24"/>
    </location>
</feature>
<organism evidence="2 3">
    <name type="scientific">Leucocoprinus leucothites</name>
    <dbReference type="NCBI Taxonomy" id="201217"/>
    <lineage>
        <taxon>Eukaryota</taxon>
        <taxon>Fungi</taxon>
        <taxon>Dikarya</taxon>
        <taxon>Basidiomycota</taxon>
        <taxon>Agaricomycotina</taxon>
        <taxon>Agaricomycetes</taxon>
        <taxon>Agaricomycetidae</taxon>
        <taxon>Agaricales</taxon>
        <taxon>Agaricineae</taxon>
        <taxon>Agaricaceae</taxon>
        <taxon>Leucocoprinus</taxon>
    </lineage>
</organism>
<keyword evidence="3" id="KW-1185">Reference proteome</keyword>
<accession>A0A8H5CY26</accession>
<dbReference type="CDD" id="cd10170">
    <property type="entry name" value="ASKHA_NBD_HSP70"/>
    <property type="match status" value="1"/>
</dbReference>
<gene>
    <name evidence="2" type="ORF">D9756_009093</name>
</gene>